<feature type="signal peptide" evidence="1">
    <location>
        <begin position="1"/>
        <end position="26"/>
    </location>
</feature>
<accession>A0A1Z4LRQ3</accession>
<dbReference type="EMBL" id="AP018227">
    <property type="protein sequence ID" value="BAY83930.1"/>
    <property type="molecule type" value="Genomic_DNA"/>
</dbReference>
<keyword evidence="1" id="KW-0732">Signal</keyword>
<evidence type="ECO:0000256" key="1">
    <source>
        <dbReference type="SAM" id="SignalP"/>
    </source>
</evidence>
<organism evidence="2 3">
    <name type="scientific">Calothrix parasitica NIES-267</name>
    <dbReference type="NCBI Taxonomy" id="1973488"/>
    <lineage>
        <taxon>Bacteria</taxon>
        <taxon>Bacillati</taxon>
        <taxon>Cyanobacteriota</taxon>
        <taxon>Cyanophyceae</taxon>
        <taxon>Nostocales</taxon>
        <taxon>Calotrichaceae</taxon>
        <taxon>Calothrix</taxon>
    </lineage>
</organism>
<dbReference type="AlphaFoldDB" id="A0A1Z4LRQ3"/>
<sequence length="168" mass="18844">MNRIKTIAISGFIALTSTAFSQPVQAQIAERCTIIFGRGGASLPISNDRENNFRTIDGPWDFIRETSGNCHFEVFNENSFSGRRVLYGTDVSKRIRIGAKGAQNKNGCRSRSLRIIPRPRRRCSITLGDNRVSQTFLGQPTNLVNNISGWSFIRETTGRCTFTVRIKL</sequence>
<dbReference type="OrthoDB" id="9926502at2"/>
<reference evidence="2 3" key="1">
    <citation type="submission" date="2017-06" db="EMBL/GenBank/DDBJ databases">
        <title>Genome sequencing of cyanobaciteial culture collection at National Institute for Environmental Studies (NIES).</title>
        <authorList>
            <person name="Hirose Y."/>
            <person name="Shimura Y."/>
            <person name="Fujisawa T."/>
            <person name="Nakamura Y."/>
            <person name="Kawachi M."/>
        </authorList>
    </citation>
    <scope>NUCLEOTIDE SEQUENCE [LARGE SCALE GENOMIC DNA]</scope>
    <source>
        <strain evidence="2 3">NIES-267</strain>
    </source>
</reference>
<name>A0A1Z4LRQ3_9CYAN</name>
<evidence type="ECO:0000313" key="2">
    <source>
        <dbReference type="EMBL" id="BAY83930.1"/>
    </source>
</evidence>
<evidence type="ECO:0000313" key="3">
    <source>
        <dbReference type="Proteomes" id="UP000218418"/>
    </source>
</evidence>
<keyword evidence="3" id="KW-1185">Reference proteome</keyword>
<protein>
    <recommendedName>
        <fullName evidence="4">Beta/gamma crystallin 'Greek key' domain-containing protein</fullName>
    </recommendedName>
</protein>
<dbReference type="Proteomes" id="UP000218418">
    <property type="component" value="Chromosome"/>
</dbReference>
<gene>
    <name evidence="2" type="ORF">NIES267_34240</name>
</gene>
<feature type="chain" id="PRO_5012373772" description="Beta/gamma crystallin 'Greek key' domain-containing protein" evidence="1">
    <location>
        <begin position="27"/>
        <end position="168"/>
    </location>
</feature>
<evidence type="ECO:0008006" key="4">
    <source>
        <dbReference type="Google" id="ProtNLM"/>
    </source>
</evidence>
<proteinExistence type="predicted"/>